<protein>
    <recommendedName>
        <fullName evidence="3">HEAT repeat domain-containing protein</fullName>
    </recommendedName>
</protein>
<evidence type="ECO:0000313" key="2">
    <source>
        <dbReference type="EMBL" id="ADD92925.1"/>
    </source>
</evidence>
<evidence type="ECO:0008006" key="3">
    <source>
        <dbReference type="Google" id="ProtNLM"/>
    </source>
</evidence>
<dbReference type="GO" id="GO:0016491">
    <property type="term" value="F:oxidoreductase activity"/>
    <property type="evidence" value="ECO:0007669"/>
    <property type="project" value="TreeGrafter"/>
</dbReference>
<dbReference type="Pfam" id="PF13646">
    <property type="entry name" value="HEAT_2"/>
    <property type="match status" value="1"/>
</dbReference>
<accession>D6PB38</accession>
<organism evidence="2">
    <name type="scientific">uncultured archaeon MedDCM-OCT-S04-C14</name>
    <dbReference type="NCBI Taxonomy" id="743084"/>
    <lineage>
        <taxon>Archaea</taxon>
        <taxon>environmental samples</taxon>
    </lineage>
</organism>
<evidence type="ECO:0000256" key="1">
    <source>
        <dbReference type="SAM" id="MobiDB-lite"/>
    </source>
</evidence>
<dbReference type="PANTHER" id="PTHR12697:SF5">
    <property type="entry name" value="DEOXYHYPUSINE HYDROXYLASE"/>
    <property type="match status" value="1"/>
</dbReference>
<dbReference type="InterPro" id="IPR004155">
    <property type="entry name" value="PBS_lyase_HEAT"/>
</dbReference>
<name>D6PB38_9ARCH</name>
<reference evidence="2" key="1">
    <citation type="journal article" date="2010" name="ISME J.">
        <title>Metagenome of the Mediterranean deep chlorophyll maximum studied by direct and fosmid library 454 pyrosequencing.</title>
        <authorList>
            <person name="Ghai R."/>
            <person name="Martin-Cuadrado A.B."/>
            <person name="Molto A.G."/>
            <person name="Heredia I.G."/>
            <person name="Cabrera R."/>
            <person name="Martin J."/>
            <person name="Verdu M."/>
            <person name="Deschamps P."/>
            <person name="Moreira D."/>
            <person name="Lopez-Garcia P."/>
            <person name="Mira A."/>
            <person name="Rodriguez-Valera F."/>
        </authorList>
    </citation>
    <scope>NUCLEOTIDE SEQUENCE</scope>
</reference>
<dbReference type="InterPro" id="IPR016024">
    <property type="entry name" value="ARM-type_fold"/>
</dbReference>
<feature type="region of interest" description="Disordered" evidence="1">
    <location>
        <begin position="1"/>
        <end position="22"/>
    </location>
</feature>
<dbReference type="Gene3D" id="1.25.10.10">
    <property type="entry name" value="Leucine-rich Repeat Variant"/>
    <property type="match status" value="1"/>
</dbReference>
<dbReference type="SUPFAM" id="SSF48371">
    <property type="entry name" value="ARM repeat"/>
    <property type="match status" value="1"/>
</dbReference>
<proteinExistence type="predicted"/>
<dbReference type="EMBL" id="GU942958">
    <property type="protein sequence ID" value="ADD92925.1"/>
    <property type="molecule type" value="Genomic_DNA"/>
</dbReference>
<dbReference type="SMART" id="SM00567">
    <property type="entry name" value="EZ_HEAT"/>
    <property type="match status" value="3"/>
</dbReference>
<dbReference type="InterPro" id="IPR011989">
    <property type="entry name" value="ARM-like"/>
</dbReference>
<dbReference type="PANTHER" id="PTHR12697">
    <property type="entry name" value="PBS LYASE HEAT-LIKE PROTEIN"/>
    <property type="match status" value="1"/>
</dbReference>
<sequence length="162" mass="17937">MSNDARIPHVSQYGSVDPAPPSPLTRISELTERLCDEGQPMFQRMRAVFSLRNERSDEACLALCKGFTSNSALLRHEIAYVLGQMQNTVALPTLIERLGDDKEHVMVRHEAAEAMGAIGDRSVLPILEQFSLDPLPEVAESCIVALDLLAWVEGAEFEEIQC</sequence>
<dbReference type="AlphaFoldDB" id="D6PB38"/>